<evidence type="ECO:0000256" key="4">
    <source>
        <dbReference type="ARBA" id="ARBA00023136"/>
    </source>
</evidence>
<dbReference type="Pfam" id="PF04347">
    <property type="entry name" value="FliO"/>
    <property type="match status" value="1"/>
</dbReference>
<evidence type="ECO:0000256" key="8">
    <source>
        <dbReference type="SAM" id="SignalP"/>
    </source>
</evidence>
<evidence type="ECO:0000256" key="6">
    <source>
        <dbReference type="ARBA" id="ARBA00037937"/>
    </source>
</evidence>
<sequence length="137" mass="14312">MISRLCQVLFTLGTLLPVSAVASGESAASQAVNVISMLFVVLAVIGLLAYGVNRLSLGKLGAGRHMQLLEVLPLSKTERLCIVKVGEQKLLLGVSPGGIRTLSSLDELDIPEGNTSPSVVSQAADFSTILARLVKAK</sequence>
<reference evidence="9 10" key="1">
    <citation type="submission" date="2017-03" db="EMBL/GenBank/DDBJ databases">
        <authorList>
            <person name="Afonso C.L."/>
            <person name="Miller P.J."/>
            <person name="Scott M.A."/>
            <person name="Spackman E."/>
            <person name="Goraichik I."/>
            <person name="Dimitrov K.M."/>
            <person name="Suarez D.L."/>
            <person name="Swayne D.E."/>
        </authorList>
    </citation>
    <scope>NUCLEOTIDE SEQUENCE [LARGE SCALE GENOMIC DNA]</scope>
    <source>
        <strain evidence="9">SB41UT1</strain>
    </source>
</reference>
<dbReference type="GO" id="GO:0005886">
    <property type="term" value="C:plasma membrane"/>
    <property type="evidence" value="ECO:0007669"/>
    <property type="project" value="UniProtKB-SubCell"/>
</dbReference>
<dbReference type="RefSeq" id="WP_087112065.1">
    <property type="nucleotide sequence ID" value="NZ_CBCSCN010000010.1"/>
</dbReference>
<organism evidence="9 10">
    <name type="scientific">Parendozoicomonas haliclonae</name>
    <dbReference type="NCBI Taxonomy" id="1960125"/>
    <lineage>
        <taxon>Bacteria</taxon>
        <taxon>Pseudomonadati</taxon>
        <taxon>Pseudomonadota</taxon>
        <taxon>Gammaproteobacteria</taxon>
        <taxon>Oceanospirillales</taxon>
        <taxon>Endozoicomonadaceae</taxon>
        <taxon>Parendozoicomonas</taxon>
    </lineage>
</organism>
<keyword evidence="5 7" id="KW-0975">Bacterial flagellum</keyword>
<dbReference type="PANTHER" id="PTHR38766:SF1">
    <property type="entry name" value="FLAGELLAR PROTEIN FLIO"/>
    <property type="match status" value="1"/>
</dbReference>
<name>A0A1X7AMT8_9GAMM</name>
<evidence type="ECO:0000256" key="1">
    <source>
        <dbReference type="ARBA" id="ARBA00022475"/>
    </source>
</evidence>
<keyword evidence="2 7" id="KW-0812">Transmembrane</keyword>
<dbReference type="GO" id="GO:0044781">
    <property type="term" value="P:bacterial-type flagellum organization"/>
    <property type="evidence" value="ECO:0007669"/>
    <property type="project" value="UniProtKB-UniRule"/>
</dbReference>
<dbReference type="EMBL" id="FWPT01000008">
    <property type="protein sequence ID" value="SMA49620.1"/>
    <property type="molecule type" value="Genomic_DNA"/>
</dbReference>
<dbReference type="GO" id="GO:0009425">
    <property type="term" value="C:bacterial-type flagellum basal body"/>
    <property type="evidence" value="ECO:0007669"/>
    <property type="project" value="UniProtKB-SubCell"/>
</dbReference>
<evidence type="ECO:0000313" key="10">
    <source>
        <dbReference type="Proteomes" id="UP000196573"/>
    </source>
</evidence>
<keyword evidence="9" id="KW-0282">Flagellum</keyword>
<keyword evidence="3 7" id="KW-1133">Transmembrane helix</keyword>
<feature type="transmembrane region" description="Helical" evidence="7">
    <location>
        <begin position="34"/>
        <end position="52"/>
    </location>
</feature>
<keyword evidence="8" id="KW-0732">Signal</keyword>
<comment type="subcellular location">
    <subcellularLocation>
        <location evidence="7">Cell membrane</location>
    </subcellularLocation>
    <subcellularLocation>
        <location evidence="7">Bacterial flagellum basal body</location>
    </subcellularLocation>
</comment>
<accession>A0A1X7AMT8</accession>
<dbReference type="InterPro" id="IPR052205">
    <property type="entry name" value="FliO/MopB"/>
</dbReference>
<feature type="signal peptide" evidence="8">
    <location>
        <begin position="1"/>
        <end position="22"/>
    </location>
</feature>
<keyword evidence="4 7" id="KW-0472">Membrane</keyword>
<keyword evidence="10" id="KW-1185">Reference proteome</keyword>
<dbReference type="OrthoDB" id="5741235at2"/>
<evidence type="ECO:0000256" key="5">
    <source>
        <dbReference type="ARBA" id="ARBA00023143"/>
    </source>
</evidence>
<keyword evidence="1 7" id="KW-1003">Cell membrane</keyword>
<feature type="chain" id="PRO_5012846769" description="Flagellar protein" evidence="8">
    <location>
        <begin position="23"/>
        <end position="137"/>
    </location>
</feature>
<proteinExistence type="inferred from homology"/>
<comment type="similarity">
    <text evidence="6 7">Belongs to the FliO/MopB family.</text>
</comment>
<protein>
    <recommendedName>
        <fullName evidence="7">Flagellar protein</fullName>
    </recommendedName>
</protein>
<evidence type="ECO:0000313" key="9">
    <source>
        <dbReference type="EMBL" id="SMA49620.1"/>
    </source>
</evidence>
<dbReference type="PANTHER" id="PTHR38766">
    <property type="entry name" value="FLAGELLAR PROTEIN FLIO"/>
    <property type="match status" value="1"/>
</dbReference>
<evidence type="ECO:0000256" key="7">
    <source>
        <dbReference type="RuleBase" id="RU362064"/>
    </source>
</evidence>
<dbReference type="Proteomes" id="UP000196573">
    <property type="component" value="Unassembled WGS sequence"/>
</dbReference>
<keyword evidence="9" id="KW-0966">Cell projection</keyword>
<evidence type="ECO:0000256" key="3">
    <source>
        <dbReference type="ARBA" id="ARBA00022989"/>
    </source>
</evidence>
<evidence type="ECO:0000256" key="2">
    <source>
        <dbReference type="ARBA" id="ARBA00022692"/>
    </source>
</evidence>
<dbReference type="NCBIfam" id="TIGR03500">
    <property type="entry name" value="FliO_TIGR"/>
    <property type="match status" value="1"/>
</dbReference>
<keyword evidence="9" id="KW-0969">Cilium</keyword>
<dbReference type="AlphaFoldDB" id="A0A1X7AMT8"/>
<dbReference type="InterPro" id="IPR022781">
    <property type="entry name" value="Flagellar_biosynth_FliO"/>
</dbReference>
<gene>
    <name evidence="9" type="ORF">EHSB41UT_03403</name>
</gene>